<feature type="transmembrane region" description="Helical" evidence="1">
    <location>
        <begin position="134"/>
        <end position="159"/>
    </location>
</feature>
<evidence type="ECO:0000256" key="1">
    <source>
        <dbReference type="SAM" id="Phobius"/>
    </source>
</evidence>
<feature type="transmembrane region" description="Helical" evidence="1">
    <location>
        <begin position="7"/>
        <end position="40"/>
    </location>
</feature>
<feature type="transmembrane region" description="Helical" evidence="1">
    <location>
        <begin position="46"/>
        <end position="69"/>
    </location>
</feature>
<feature type="transmembrane region" description="Helical" evidence="1">
    <location>
        <begin position="81"/>
        <end position="114"/>
    </location>
</feature>
<dbReference type="EMBL" id="CP146203">
    <property type="protein sequence ID" value="XBH20572.1"/>
    <property type="molecule type" value="Genomic_DNA"/>
</dbReference>
<name>A0AAU7DQU1_9MICO</name>
<dbReference type="InterPro" id="IPR007403">
    <property type="entry name" value="DUF456"/>
</dbReference>
<dbReference type="Pfam" id="PF04306">
    <property type="entry name" value="DUF456"/>
    <property type="match status" value="1"/>
</dbReference>
<protein>
    <submittedName>
        <fullName evidence="2">DUF456 domain-containing protein</fullName>
    </submittedName>
</protein>
<organism evidence="2">
    <name type="scientific">Jonesiaceae bacterium BS-20</name>
    <dbReference type="NCBI Taxonomy" id="3120821"/>
    <lineage>
        <taxon>Bacteria</taxon>
        <taxon>Bacillati</taxon>
        <taxon>Actinomycetota</taxon>
        <taxon>Actinomycetes</taxon>
        <taxon>Micrococcales</taxon>
        <taxon>Jonesiaceae</taxon>
    </lineage>
</organism>
<keyword evidence="1" id="KW-0472">Membrane</keyword>
<gene>
    <name evidence="2" type="ORF">V5R04_10035</name>
</gene>
<keyword evidence="1" id="KW-1133">Transmembrane helix</keyword>
<keyword evidence="1" id="KW-0812">Transmembrane</keyword>
<sequence length="160" mass="17118">MVLPQDIFIALALAVGIIGTIFQILPGTVIIAGALLTWAILTQGFTAWLVFSLALVVLLAGMFIKYLIAGRHLKRNEIPNLTIVVGLVVGTIGFFIIPVLGLPLGFVGAVYLMQVYRTREHTKAWRATIVALQATGLTIVVELAAGLVATTIWIIGLLVT</sequence>
<accession>A0AAU7DQU1</accession>
<reference evidence="2" key="1">
    <citation type="submission" date="2024-02" db="EMBL/GenBank/DDBJ databases">
        <title>Tomenella chthoni gen. nov. sp. nov., a member of the family Jonesiaceae isolated from bat guano.</title>
        <authorList>
            <person name="Miller S.L."/>
            <person name="King J."/>
            <person name="Sankaranarayanan K."/>
            <person name="Lawson P.A."/>
        </authorList>
    </citation>
    <scope>NUCLEOTIDE SEQUENCE</scope>
    <source>
        <strain evidence="2">BS-20</strain>
    </source>
</reference>
<proteinExistence type="predicted"/>
<evidence type="ECO:0000313" key="2">
    <source>
        <dbReference type="EMBL" id="XBH20572.1"/>
    </source>
</evidence>
<dbReference type="AlphaFoldDB" id="A0AAU7DQU1"/>